<protein>
    <submittedName>
        <fullName evidence="1">Uncharacterized protein</fullName>
    </submittedName>
</protein>
<organism evidence="1 2">
    <name type="scientific">Geodia barretti</name>
    <name type="common">Barrett's horny sponge</name>
    <dbReference type="NCBI Taxonomy" id="519541"/>
    <lineage>
        <taxon>Eukaryota</taxon>
        <taxon>Metazoa</taxon>
        <taxon>Porifera</taxon>
        <taxon>Demospongiae</taxon>
        <taxon>Heteroscleromorpha</taxon>
        <taxon>Tetractinellida</taxon>
        <taxon>Astrophorina</taxon>
        <taxon>Geodiidae</taxon>
        <taxon>Geodia</taxon>
    </lineage>
</organism>
<keyword evidence="2" id="KW-1185">Reference proteome</keyword>
<dbReference type="Proteomes" id="UP001174909">
    <property type="component" value="Unassembled WGS sequence"/>
</dbReference>
<reference evidence="1" key="1">
    <citation type="submission" date="2023-03" db="EMBL/GenBank/DDBJ databases">
        <authorList>
            <person name="Steffen K."/>
            <person name="Cardenas P."/>
        </authorList>
    </citation>
    <scope>NUCLEOTIDE SEQUENCE</scope>
</reference>
<evidence type="ECO:0000313" key="2">
    <source>
        <dbReference type="Proteomes" id="UP001174909"/>
    </source>
</evidence>
<name>A0AA35W0P9_GEOBA</name>
<dbReference type="EMBL" id="CASHTH010000477">
    <property type="protein sequence ID" value="CAI8002380.1"/>
    <property type="molecule type" value="Genomic_DNA"/>
</dbReference>
<comment type="caution">
    <text evidence="1">The sequence shown here is derived from an EMBL/GenBank/DDBJ whole genome shotgun (WGS) entry which is preliminary data.</text>
</comment>
<proteinExistence type="predicted"/>
<gene>
    <name evidence="1" type="ORF">GBAR_LOCUS3381</name>
</gene>
<feature type="non-terminal residue" evidence="1">
    <location>
        <position position="48"/>
    </location>
</feature>
<accession>A0AA35W0P9</accession>
<evidence type="ECO:0000313" key="1">
    <source>
        <dbReference type="EMBL" id="CAI8002380.1"/>
    </source>
</evidence>
<dbReference type="AlphaFoldDB" id="A0AA35W0P9"/>
<sequence length="48" mass="5483">VTTPRSPQLSPSFLFLTHTNTHIHKHSLSLINSMGSFDFSRHNIHNKV</sequence>